<dbReference type="AlphaFoldDB" id="A0A553I8L7"/>
<dbReference type="Gene3D" id="1.10.510.10">
    <property type="entry name" value="Transferase(Phosphotransferase) domain 1"/>
    <property type="match status" value="1"/>
</dbReference>
<dbReference type="InterPro" id="IPR011009">
    <property type="entry name" value="Kinase-like_dom_sf"/>
</dbReference>
<organism evidence="2 3">
    <name type="scientific">Xylaria flabelliformis</name>
    <dbReference type="NCBI Taxonomy" id="2512241"/>
    <lineage>
        <taxon>Eukaryota</taxon>
        <taxon>Fungi</taxon>
        <taxon>Dikarya</taxon>
        <taxon>Ascomycota</taxon>
        <taxon>Pezizomycotina</taxon>
        <taxon>Sordariomycetes</taxon>
        <taxon>Xylariomycetidae</taxon>
        <taxon>Xylariales</taxon>
        <taxon>Xylariaceae</taxon>
        <taxon>Xylaria</taxon>
    </lineage>
</organism>
<dbReference type="GO" id="GO:0005524">
    <property type="term" value="F:ATP binding"/>
    <property type="evidence" value="ECO:0007669"/>
    <property type="project" value="InterPro"/>
</dbReference>
<name>A0A553I8L7_9PEZI</name>
<evidence type="ECO:0000313" key="3">
    <source>
        <dbReference type="Proteomes" id="UP000319160"/>
    </source>
</evidence>
<reference evidence="3" key="1">
    <citation type="submission" date="2019-06" db="EMBL/GenBank/DDBJ databases">
        <title>Draft genome sequence of the griseofulvin-producing fungus Xylaria cubensis strain G536.</title>
        <authorList>
            <person name="Mead M.E."/>
            <person name="Raja H.A."/>
            <person name="Steenwyk J.L."/>
            <person name="Knowles S.L."/>
            <person name="Oberlies N.H."/>
            <person name="Rokas A."/>
        </authorList>
    </citation>
    <scope>NUCLEOTIDE SEQUENCE [LARGE SCALE GENOMIC DNA]</scope>
    <source>
        <strain evidence="3">G536</strain>
    </source>
</reference>
<accession>A0A553I8L7</accession>
<keyword evidence="3" id="KW-1185">Reference proteome</keyword>
<dbReference type="PROSITE" id="PS50011">
    <property type="entry name" value="PROTEIN_KINASE_DOM"/>
    <property type="match status" value="1"/>
</dbReference>
<dbReference type="GO" id="GO:0004672">
    <property type="term" value="F:protein kinase activity"/>
    <property type="evidence" value="ECO:0007669"/>
    <property type="project" value="InterPro"/>
</dbReference>
<feature type="domain" description="Protein kinase" evidence="1">
    <location>
        <begin position="193"/>
        <end position="533"/>
    </location>
</feature>
<dbReference type="Proteomes" id="UP000319160">
    <property type="component" value="Unassembled WGS sequence"/>
</dbReference>
<protein>
    <recommendedName>
        <fullName evidence="1">Protein kinase domain-containing protein</fullName>
    </recommendedName>
</protein>
<sequence length="571" mass="66441">MDLSQRTIEEVVHPTAAFLRASGERVLQPEANIQLPWEDSLLNPKNRIDSLDLPDSPLWRVDGCTGLGTQYYAVPVCLSNVPPMRMDVFIPENQPSRIREQLDLHKAFHTKDASRLAKLAITRHIIRTLQIWTESTFENLDAFLHFYKSKPFGSRLVFENLSLDTHQINVKVGPNHNLELQLLSLKKLTSLWGTTLQSLQVVDFFDVHVVSVLHDSVCLVRIQGQLVIFKALVSEVKYLYHELKTLCTVEPHANIISRPIHLVKKACSFGGKHAIVGFTTFYHQHGSLRDLLPQLRIHDRLQRKDQFKWSIQVTQALTHLRTRSSTYYPDLRLDNLVMSKNFDVIMVDFEQRGVWCEFAAPEVNAIEYMRLIAADDRIPSDVGLKYQEIMKRLVPDYNLLQEDRYTNPKDGYNASWIALSPEEQEFAEVYMLGRLMWCIFEGVSGPQKAAVWQSYRWESDLEFPRYDRTPPALRELIDRCTRGRRPNLGSIIVRQQSQLLLRRKIEEDHTADEVQAAAVAHWVAELRWAEEFLHERDCLRKQGLWNNNYYNRPRLEEVLETLLTIQMQYTL</sequence>
<evidence type="ECO:0000313" key="2">
    <source>
        <dbReference type="EMBL" id="TRX96541.1"/>
    </source>
</evidence>
<dbReference type="OrthoDB" id="4062651at2759"/>
<dbReference type="InterPro" id="IPR000719">
    <property type="entry name" value="Prot_kinase_dom"/>
</dbReference>
<dbReference type="STRING" id="2512241.A0A553I8L7"/>
<gene>
    <name evidence="2" type="ORF">FHL15_002443</name>
</gene>
<dbReference type="SUPFAM" id="SSF56112">
    <property type="entry name" value="Protein kinase-like (PK-like)"/>
    <property type="match status" value="1"/>
</dbReference>
<comment type="caution">
    <text evidence="2">The sequence shown here is derived from an EMBL/GenBank/DDBJ whole genome shotgun (WGS) entry which is preliminary data.</text>
</comment>
<proteinExistence type="predicted"/>
<dbReference type="EMBL" id="VFLP01000010">
    <property type="protein sequence ID" value="TRX96541.1"/>
    <property type="molecule type" value="Genomic_DNA"/>
</dbReference>
<evidence type="ECO:0000259" key="1">
    <source>
        <dbReference type="PROSITE" id="PS50011"/>
    </source>
</evidence>